<feature type="domain" description="Era-type G" evidence="11">
    <location>
        <begin position="2"/>
        <end position="170"/>
    </location>
</feature>
<feature type="region of interest" description="G5" evidence="8">
    <location>
        <begin position="149"/>
        <end position="151"/>
    </location>
</feature>
<dbReference type="HAMAP" id="MF_00367">
    <property type="entry name" value="GTPase_Era"/>
    <property type="match status" value="1"/>
</dbReference>
<proteinExistence type="inferred from homology"/>
<dbReference type="FunFam" id="3.30.300.20:FF:000003">
    <property type="entry name" value="GTPase Era"/>
    <property type="match status" value="1"/>
</dbReference>
<comment type="subcellular location">
    <subcellularLocation>
        <location evidence="7">Cytoplasm</location>
    </subcellularLocation>
    <subcellularLocation>
        <location evidence="7">Cell inner membrane</location>
        <topology evidence="7">Peripheral membrane protein</topology>
    </subcellularLocation>
</comment>
<feature type="region of interest" description="G3" evidence="8">
    <location>
        <begin position="57"/>
        <end position="60"/>
    </location>
</feature>
<reference evidence="12 13" key="1">
    <citation type="journal article" date="2010" name="Stand. Genomic Sci.">
        <title>Complete genome sequence of Desulfarculus baarsii type strain (2st14).</title>
        <authorList>
            <person name="Sun H."/>
            <person name="Spring S."/>
            <person name="Lapidus A."/>
            <person name="Davenport K."/>
            <person name="Del Rio T.G."/>
            <person name="Tice H."/>
            <person name="Nolan M."/>
            <person name="Copeland A."/>
            <person name="Cheng J.F."/>
            <person name="Lucas S."/>
            <person name="Tapia R."/>
            <person name="Goodwin L."/>
            <person name="Pitluck S."/>
            <person name="Ivanova N."/>
            <person name="Pagani I."/>
            <person name="Mavromatis K."/>
            <person name="Ovchinnikova G."/>
            <person name="Pati A."/>
            <person name="Chen A."/>
            <person name="Palaniappan K."/>
            <person name="Hauser L."/>
            <person name="Chang Y.J."/>
            <person name="Jeffries C.D."/>
            <person name="Detter J.C."/>
            <person name="Han C."/>
            <person name="Rohde M."/>
            <person name="Brambilla E."/>
            <person name="Goker M."/>
            <person name="Woyke T."/>
            <person name="Bristow J."/>
            <person name="Eisen J.A."/>
            <person name="Markowitz V."/>
            <person name="Hugenholtz P."/>
            <person name="Kyrpides N.C."/>
            <person name="Klenk H.P."/>
            <person name="Land M."/>
        </authorList>
    </citation>
    <scope>NUCLEOTIDE SEQUENCE [LARGE SCALE GENOMIC DNA]</scope>
    <source>
        <strain evidence="13">ATCC 33931 / DSM 2075 / LMG 7858 / VKM B-1802 / 2st14</strain>
    </source>
</reference>
<keyword evidence="6 7" id="KW-0342">GTP-binding</keyword>
<dbReference type="CDD" id="cd04163">
    <property type="entry name" value="Era"/>
    <property type="match status" value="1"/>
</dbReference>
<dbReference type="Pfam" id="PF07650">
    <property type="entry name" value="KH_2"/>
    <property type="match status" value="1"/>
</dbReference>
<dbReference type="NCBIfam" id="TIGR00231">
    <property type="entry name" value="small_GTP"/>
    <property type="match status" value="1"/>
</dbReference>
<dbReference type="HOGENOM" id="CLU_038009_1_2_7"/>
<dbReference type="GO" id="GO:0043024">
    <property type="term" value="F:ribosomal small subunit binding"/>
    <property type="evidence" value="ECO:0007669"/>
    <property type="project" value="TreeGrafter"/>
</dbReference>
<dbReference type="InterPro" id="IPR005225">
    <property type="entry name" value="Small_GTP-bd"/>
</dbReference>
<evidence type="ECO:0000256" key="8">
    <source>
        <dbReference type="PROSITE-ProRule" id="PRU01050"/>
    </source>
</evidence>
<dbReference type="SUPFAM" id="SSF52540">
    <property type="entry name" value="P-loop containing nucleoside triphosphate hydrolases"/>
    <property type="match status" value="1"/>
</dbReference>
<evidence type="ECO:0000259" key="10">
    <source>
        <dbReference type="PROSITE" id="PS50823"/>
    </source>
</evidence>
<dbReference type="Gene3D" id="3.30.300.20">
    <property type="match status" value="1"/>
</dbReference>
<dbReference type="PROSITE" id="PS50823">
    <property type="entry name" value="KH_TYPE_2"/>
    <property type="match status" value="1"/>
</dbReference>
<evidence type="ECO:0000256" key="5">
    <source>
        <dbReference type="ARBA" id="ARBA00022884"/>
    </source>
</evidence>
<gene>
    <name evidence="7" type="primary">era</name>
    <name evidence="12" type="ordered locus">Deba_0716</name>
</gene>
<dbReference type="GO" id="GO:0005886">
    <property type="term" value="C:plasma membrane"/>
    <property type="evidence" value="ECO:0007669"/>
    <property type="project" value="UniProtKB-SubCell"/>
</dbReference>
<keyword evidence="13" id="KW-1185">Reference proteome</keyword>
<keyword evidence="7" id="KW-0699">rRNA-binding</keyword>
<dbReference type="NCBIfam" id="TIGR00436">
    <property type="entry name" value="era"/>
    <property type="match status" value="1"/>
</dbReference>
<dbReference type="EMBL" id="CP002085">
    <property type="protein sequence ID" value="ADK84088.1"/>
    <property type="molecule type" value="Genomic_DNA"/>
</dbReference>
<evidence type="ECO:0000256" key="3">
    <source>
        <dbReference type="ARBA" id="ARBA00022517"/>
    </source>
</evidence>
<dbReference type="AlphaFoldDB" id="E1QEV2"/>
<accession>E1QEV2</accession>
<evidence type="ECO:0000256" key="7">
    <source>
        <dbReference type="HAMAP-Rule" id="MF_00367"/>
    </source>
</evidence>
<keyword evidence="7" id="KW-0997">Cell inner membrane</keyword>
<dbReference type="GO" id="GO:0005525">
    <property type="term" value="F:GTP binding"/>
    <property type="evidence" value="ECO:0007669"/>
    <property type="project" value="UniProtKB-UniRule"/>
</dbReference>
<dbReference type="PANTHER" id="PTHR42698">
    <property type="entry name" value="GTPASE ERA"/>
    <property type="match status" value="1"/>
</dbReference>
<dbReference type="InterPro" id="IPR005662">
    <property type="entry name" value="GTPase_Era-like"/>
</dbReference>
<feature type="binding site" evidence="7">
    <location>
        <begin position="57"/>
        <end position="61"/>
    </location>
    <ligand>
        <name>GTP</name>
        <dbReference type="ChEBI" id="CHEBI:37565"/>
    </ligand>
</feature>
<dbReference type="STRING" id="644282.Deba_0716"/>
<comment type="similarity">
    <text evidence="1 7 8 9">Belongs to the TRAFAC class TrmE-Era-EngA-EngB-Septin-like GTPase superfamily. Era GTPase family.</text>
</comment>
<dbReference type="Gene3D" id="3.40.50.300">
    <property type="entry name" value="P-loop containing nucleotide triphosphate hydrolases"/>
    <property type="match status" value="1"/>
</dbReference>
<dbReference type="GO" id="GO:0005829">
    <property type="term" value="C:cytosol"/>
    <property type="evidence" value="ECO:0007669"/>
    <property type="project" value="TreeGrafter"/>
</dbReference>
<dbReference type="Pfam" id="PF01926">
    <property type="entry name" value="MMR_HSR1"/>
    <property type="match status" value="1"/>
</dbReference>
<keyword evidence="7" id="KW-0472">Membrane</keyword>
<evidence type="ECO:0000256" key="1">
    <source>
        <dbReference type="ARBA" id="ARBA00007921"/>
    </source>
</evidence>
<feature type="binding site" evidence="7">
    <location>
        <begin position="10"/>
        <end position="17"/>
    </location>
    <ligand>
        <name>GTP</name>
        <dbReference type="ChEBI" id="CHEBI:37565"/>
    </ligand>
</feature>
<evidence type="ECO:0000313" key="13">
    <source>
        <dbReference type="Proteomes" id="UP000009047"/>
    </source>
</evidence>
<dbReference type="Proteomes" id="UP000009047">
    <property type="component" value="Chromosome"/>
</dbReference>
<evidence type="ECO:0000256" key="2">
    <source>
        <dbReference type="ARBA" id="ARBA00020484"/>
    </source>
</evidence>
<dbReference type="GO" id="GO:0003924">
    <property type="term" value="F:GTPase activity"/>
    <property type="evidence" value="ECO:0007669"/>
    <property type="project" value="UniProtKB-UniRule"/>
</dbReference>
<dbReference type="SUPFAM" id="SSF54814">
    <property type="entry name" value="Prokaryotic type KH domain (KH-domain type II)"/>
    <property type="match status" value="1"/>
</dbReference>
<keyword evidence="5 7" id="KW-0694">RNA-binding</keyword>
<evidence type="ECO:0000256" key="4">
    <source>
        <dbReference type="ARBA" id="ARBA00022741"/>
    </source>
</evidence>
<dbReference type="InterPro" id="IPR004044">
    <property type="entry name" value="KH_dom_type_2"/>
</dbReference>
<dbReference type="OrthoDB" id="9805918at2"/>
<feature type="region of interest" description="G4" evidence="8">
    <location>
        <begin position="119"/>
        <end position="122"/>
    </location>
</feature>
<dbReference type="PANTHER" id="PTHR42698:SF1">
    <property type="entry name" value="GTPASE ERA, MITOCHONDRIAL"/>
    <property type="match status" value="1"/>
</dbReference>
<dbReference type="GO" id="GO:0000028">
    <property type="term" value="P:ribosomal small subunit assembly"/>
    <property type="evidence" value="ECO:0007669"/>
    <property type="project" value="TreeGrafter"/>
</dbReference>
<evidence type="ECO:0000256" key="6">
    <source>
        <dbReference type="ARBA" id="ARBA00023134"/>
    </source>
</evidence>
<dbReference type="InterPro" id="IPR009019">
    <property type="entry name" value="KH_sf_prok-type"/>
</dbReference>
<dbReference type="NCBIfam" id="NF000908">
    <property type="entry name" value="PRK00089.1"/>
    <property type="match status" value="1"/>
</dbReference>
<evidence type="ECO:0000259" key="11">
    <source>
        <dbReference type="PROSITE" id="PS51713"/>
    </source>
</evidence>
<name>E1QEV2_DESB2</name>
<dbReference type="KEGG" id="dbr:Deba_0716"/>
<comment type="subunit">
    <text evidence="7">Monomer.</text>
</comment>
<dbReference type="InterPro" id="IPR015946">
    <property type="entry name" value="KH_dom-like_a/b"/>
</dbReference>
<dbReference type="GO" id="GO:0070181">
    <property type="term" value="F:small ribosomal subunit rRNA binding"/>
    <property type="evidence" value="ECO:0007669"/>
    <property type="project" value="UniProtKB-UniRule"/>
</dbReference>
<sequence length="296" mass="32096">MNSGFVAIVGPPNAGKSTFLNHVLGFKLAITSDKPQTTRHRLLGVCNREESQIVFLDTPGLHKPMRALNKLMVRTAMAALQDVEAVLFMVEASAKGLAEGQRVAGMLAEAKKPVVVALNKIDLVRDKAALLPMLERVAGWAEWAAIVPLSAAKGDGAAAVLRELAGLLPQGPAIFPEDMITDLSERFLVSELIREKVFALTNQELPYSTAVTIDEFIEPQNQRGVVAITATIHVERQGQKGILIGKGGGMLKKIGASARLDIETMLGQKVYLDLFVRVEPKWSSQAHGLRKLGYEE</sequence>
<keyword evidence="3 7" id="KW-0690">Ribosome biogenesis</keyword>
<keyword evidence="4 7" id="KW-0547">Nucleotide-binding</keyword>
<feature type="region of interest" description="G1" evidence="8">
    <location>
        <begin position="10"/>
        <end position="17"/>
    </location>
</feature>
<feature type="binding site" evidence="7">
    <location>
        <begin position="119"/>
        <end position="122"/>
    </location>
    <ligand>
        <name>GTP</name>
        <dbReference type="ChEBI" id="CHEBI:37565"/>
    </ligand>
</feature>
<dbReference type="eggNOG" id="COG1159">
    <property type="taxonomic scope" value="Bacteria"/>
</dbReference>
<evidence type="ECO:0000256" key="9">
    <source>
        <dbReference type="RuleBase" id="RU003761"/>
    </source>
</evidence>
<comment type="function">
    <text evidence="7">An essential GTPase that binds both GDP and GTP, with rapid nucleotide exchange. Plays a role in 16S rRNA processing and 30S ribosomal subunit biogenesis and possibly also in cell cycle regulation and energy metabolism.</text>
</comment>
<dbReference type="InterPro" id="IPR027417">
    <property type="entry name" value="P-loop_NTPase"/>
</dbReference>
<keyword evidence="7" id="KW-1003">Cell membrane</keyword>
<keyword evidence="7" id="KW-0963">Cytoplasm</keyword>
<dbReference type="CDD" id="cd22534">
    <property type="entry name" value="KH-II_Era"/>
    <property type="match status" value="1"/>
</dbReference>
<dbReference type="InterPro" id="IPR006073">
    <property type="entry name" value="GTP-bd"/>
</dbReference>
<dbReference type="RefSeq" id="WP_013257543.1">
    <property type="nucleotide sequence ID" value="NC_014365.1"/>
</dbReference>
<protein>
    <recommendedName>
        <fullName evidence="2 7">GTPase Era</fullName>
    </recommendedName>
</protein>
<feature type="region of interest" description="G2" evidence="8">
    <location>
        <begin position="36"/>
        <end position="40"/>
    </location>
</feature>
<dbReference type="InterPro" id="IPR030388">
    <property type="entry name" value="G_ERA_dom"/>
</dbReference>
<feature type="domain" description="KH type-2" evidence="10">
    <location>
        <begin position="201"/>
        <end position="280"/>
    </location>
</feature>
<dbReference type="PROSITE" id="PS51713">
    <property type="entry name" value="G_ERA"/>
    <property type="match status" value="1"/>
</dbReference>
<organism evidence="12 13">
    <name type="scientific">Desulfarculus baarsii (strain ATCC 33931 / DSM 2075 / LMG 7858 / VKM B-1802 / 2st14)</name>
    <dbReference type="NCBI Taxonomy" id="644282"/>
    <lineage>
        <taxon>Bacteria</taxon>
        <taxon>Pseudomonadati</taxon>
        <taxon>Thermodesulfobacteriota</taxon>
        <taxon>Desulfarculia</taxon>
        <taxon>Desulfarculales</taxon>
        <taxon>Desulfarculaceae</taxon>
        <taxon>Desulfarculus</taxon>
    </lineage>
</organism>
<evidence type="ECO:0000313" key="12">
    <source>
        <dbReference type="EMBL" id="ADK84088.1"/>
    </source>
</evidence>